<dbReference type="Pfam" id="PF14111">
    <property type="entry name" value="DUF4283"/>
    <property type="match status" value="1"/>
</dbReference>
<dbReference type="PANTHER" id="PTHR31286:SF179">
    <property type="entry name" value="RNASE H TYPE-1 DOMAIN-CONTAINING PROTEIN"/>
    <property type="match status" value="1"/>
</dbReference>
<sequence length="558" mass="60950">MMPAANFRSDSVKLRTNISRKLIKGEDISQIRGFPPFEALAATARHLLRRVSGVFCMANKRLDPGFLEGKHSNFFKDVLSGVADSNDFPNFRVSTIRGMPALWFSEEEFLHLAKPFEFALVGKFPLKQPDLDSIRKFFFNLKLSWEFSVTVLDPANVLIKLSNDLDYGRIFAHRSYFVFGCFMKIIKWSPHLDLSDESPVVPVWVSFPGLRPHLFSPRILLGLGSIFGRPIQTDNATAVGSRPSIARILVELDISKSYPDSVWLGPERFGYVQKVLFEGMPNFCMHCKSVGHKISECSKLFPQSRPAVNLSPSLADPVPNPPVSAVIPISSDSTPLCELDLVIKDAPLVLGGRDGVTVANNVDDDNVVVLGAPPSFISEVDAIPEGVTETGVVNDNGASPVSLTNPTENNVVKDRPTVISGLEHVSGPSTILGEADLAAVGLPASESPVVNGNCNMVCGRIETLNGLSVASENFINVPVNVVDTINLVNQLGAKSGFDVRNHVDWLNVSSESEFSDCGASPEFFGGSDPSNEFNMVRDRPVFSVATRGRLRGRGRRRR</sequence>
<comment type="caution">
    <text evidence="2">The sequence shown here is derived from an EMBL/GenBank/DDBJ whole genome shotgun (WGS) entry which is preliminary data.</text>
</comment>
<dbReference type="EMBL" id="JAGYWB010000005">
    <property type="protein sequence ID" value="KAI0523136.1"/>
    <property type="molecule type" value="Genomic_DNA"/>
</dbReference>
<keyword evidence="3" id="KW-1185">Reference proteome</keyword>
<name>A0A8T3C1K0_DENNO</name>
<dbReference type="Proteomes" id="UP000829196">
    <property type="component" value="Unassembled WGS sequence"/>
</dbReference>
<organism evidence="2 3">
    <name type="scientific">Dendrobium nobile</name>
    <name type="common">Orchid</name>
    <dbReference type="NCBI Taxonomy" id="94219"/>
    <lineage>
        <taxon>Eukaryota</taxon>
        <taxon>Viridiplantae</taxon>
        <taxon>Streptophyta</taxon>
        <taxon>Embryophyta</taxon>
        <taxon>Tracheophyta</taxon>
        <taxon>Spermatophyta</taxon>
        <taxon>Magnoliopsida</taxon>
        <taxon>Liliopsida</taxon>
        <taxon>Asparagales</taxon>
        <taxon>Orchidaceae</taxon>
        <taxon>Epidendroideae</taxon>
        <taxon>Malaxideae</taxon>
        <taxon>Dendrobiinae</taxon>
        <taxon>Dendrobium</taxon>
    </lineage>
</organism>
<evidence type="ECO:0000313" key="2">
    <source>
        <dbReference type="EMBL" id="KAI0523136.1"/>
    </source>
</evidence>
<dbReference type="AlphaFoldDB" id="A0A8T3C1K0"/>
<proteinExistence type="predicted"/>
<protein>
    <recommendedName>
        <fullName evidence="1">DUF4283 domain-containing protein</fullName>
    </recommendedName>
</protein>
<dbReference type="InterPro" id="IPR040256">
    <property type="entry name" value="At4g02000-like"/>
</dbReference>
<evidence type="ECO:0000259" key="1">
    <source>
        <dbReference type="Pfam" id="PF14111"/>
    </source>
</evidence>
<accession>A0A8T3C1K0</accession>
<evidence type="ECO:0000313" key="3">
    <source>
        <dbReference type="Proteomes" id="UP000829196"/>
    </source>
</evidence>
<gene>
    <name evidence="2" type="ORF">KFK09_005526</name>
</gene>
<dbReference type="PANTHER" id="PTHR31286">
    <property type="entry name" value="GLYCINE-RICH CELL WALL STRUCTURAL PROTEIN 1.8-LIKE"/>
    <property type="match status" value="1"/>
</dbReference>
<reference evidence="2" key="1">
    <citation type="journal article" date="2022" name="Front. Genet.">
        <title>Chromosome-Scale Assembly of the Dendrobium nobile Genome Provides Insights Into the Molecular Mechanism of the Biosynthesis of the Medicinal Active Ingredient of Dendrobium.</title>
        <authorList>
            <person name="Xu Q."/>
            <person name="Niu S.-C."/>
            <person name="Li K.-L."/>
            <person name="Zheng P.-J."/>
            <person name="Zhang X.-J."/>
            <person name="Jia Y."/>
            <person name="Liu Y."/>
            <person name="Niu Y.-X."/>
            <person name="Yu L.-H."/>
            <person name="Chen D.-F."/>
            <person name="Zhang G.-Q."/>
        </authorList>
    </citation>
    <scope>NUCLEOTIDE SEQUENCE</scope>
    <source>
        <tissue evidence="2">Leaf</tissue>
    </source>
</reference>
<feature type="domain" description="DUF4283" evidence="1">
    <location>
        <begin position="116"/>
        <end position="194"/>
    </location>
</feature>
<dbReference type="InterPro" id="IPR025558">
    <property type="entry name" value="DUF4283"/>
</dbReference>